<comment type="function">
    <text evidence="5">Effector that suppresses plant defense responses during pathogen infection.</text>
</comment>
<keyword evidence="7" id="KW-1185">Reference proteome</keyword>
<dbReference type="InterPro" id="IPR031825">
    <property type="entry name" value="RXLR"/>
</dbReference>
<feature type="signal peptide" evidence="5">
    <location>
        <begin position="1"/>
        <end position="23"/>
    </location>
</feature>
<evidence type="ECO:0000256" key="5">
    <source>
        <dbReference type="RuleBase" id="RU367124"/>
    </source>
</evidence>
<comment type="domain">
    <text evidence="5">The RxLR-dEER motif acts to carry the protein into the host cell cytoplasm through binding to cell surface phosphatidylinositol-3-phosphate.</text>
</comment>
<evidence type="ECO:0000256" key="1">
    <source>
        <dbReference type="ARBA" id="ARBA00004613"/>
    </source>
</evidence>
<organism evidence="6 7">
    <name type="scientific">Phytophthora megakarya</name>
    <dbReference type="NCBI Taxonomy" id="4795"/>
    <lineage>
        <taxon>Eukaryota</taxon>
        <taxon>Sar</taxon>
        <taxon>Stramenopiles</taxon>
        <taxon>Oomycota</taxon>
        <taxon>Peronosporomycetes</taxon>
        <taxon>Peronosporales</taxon>
        <taxon>Peronosporaceae</taxon>
        <taxon>Phytophthora</taxon>
    </lineage>
</organism>
<evidence type="ECO:0000256" key="3">
    <source>
        <dbReference type="ARBA" id="ARBA00022525"/>
    </source>
</evidence>
<proteinExistence type="inferred from homology"/>
<keyword evidence="3 5" id="KW-0964">Secreted</keyword>
<comment type="subcellular location">
    <subcellularLocation>
        <location evidence="1 5">Secreted</location>
    </subcellularLocation>
</comment>
<keyword evidence="4 5" id="KW-0732">Signal</keyword>
<dbReference type="EMBL" id="NBNE01003734">
    <property type="protein sequence ID" value="OWZ06977.1"/>
    <property type="molecule type" value="Genomic_DNA"/>
</dbReference>
<evidence type="ECO:0000313" key="6">
    <source>
        <dbReference type="EMBL" id="OWZ06977.1"/>
    </source>
</evidence>
<reference evidence="7" key="1">
    <citation type="submission" date="2017-03" db="EMBL/GenBank/DDBJ databases">
        <title>Phytopthora megakarya and P. palmivora, two closely related causual agents of cacao black pod achieved similar genome size and gene model numbers by different mechanisms.</title>
        <authorList>
            <person name="Ali S."/>
            <person name="Shao J."/>
            <person name="Larry D.J."/>
            <person name="Kronmiller B."/>
            <person name="Shen D."/>
            <person name="Strem M.D."/>
            <person name="Melnick R.L."/>
            <person name="Guiltinan M.J."/>
            <person name="Tyler B.M."/>
            <person name="Meinhardt L.W."/>
            <person name="Bailey B.A."/>
        </authorList>
    </citation>
    <scope>NUCLEOTIDE SEQUENCE [LARGE SCALE GENOMIC DNA]</scope>
    <source>
        <strain evidence="7">zdho120</strain>
    </source>
</reference>
<feature type="chain" id="PRO_5045012717" description="RxLR effector protein" evidence="5">
    <location>
        <begin position="24"/>
        <end position="123"/>
    </location>
</feature>
<dbReference type="Pfam" id="PF16810">
    <property type="entry name" value="RXLR"/>
    <property type="match status" value="1"/>
</dbReference>
<protein>
    <recommendedName>
        <fullName evidence="5">RxLR effector protein</fullName>
    </recommendedName>
</protein>
<evidence type="ECO:0000313" key="7">
    <source>
        <dbReference type="Proteomes" id="UP000198211"/>
    </source>
</evidence>
<evidence type="ECO:0000256" key="4">
    <source>
        <dbReference type="ARBA" id="ARBA00022729"/>
    </source>
</evidence>
<gene>
    <name evidence="6" type="ORF">PHMEG_00020695</name>
</gene>
<comment type="similarity">
    <text evidence="2 5">Belongs to the RxLR effector family.</text>
</comment>
<comment type="caution">
    <text evidence="6">The sequence shown here is derived from an EMBL/GenBank/DDBJ whole genome shotgun (WGS) entry which is preliminary data.</text>
</comment>
<dbReference type="AlphaFoldDB" id="A0A225VQB6"/>
<name>A0A225VQB6_9STRA</name>
<sequence>MRLNYVVLIVATTFIANITATLASTLNNIDQVSIAKGDLILEVQNGNKRSLRVQNKEDESYYNIDEEERGLFDKLKFKAWFKTGMNPKKLYKKLGLEGLGENAYKHKNYGEYLAFSKYWNKHQ</sequence>
<evidence type="ECO:0000256" key="2">
    <source>
        <dbReference type="ARBA" id="ARBA00010400"/>
    </source>
</evidence>
<accession>A0A225VQB6</accession>
<dbReference type="Proteomes" id="UP000198211">
    <property type="component" value="Unassembled WGS sequence"/>
</dbReference>